<dbReference type="RefSeq" id="WP_155453653.1">
    <property type="nucleotide sequence ID" value="NZ_WNKX01000005.1"/>
</dbReference>
<name>A0A6L6QGE0_9BURK</name>
<accession>A0A6L6QGE0</accession>
<evidence type="ECO:0000313" key="2">
    <source>
        <dbReference type="EMBL" id="MTW10723.1"/>
    </source>
</evidence>
<sequence length="248" mass="25972">MNRYFTRIKLAACTLAGAAAMLAAPAHADVASFDSLAPMVYNHGEQFHDGGLTFTSRISAYVQSLGVVDGLGGEILSGSNPNSCGAVIDCPSGNSSMYYAGWNDGSLDVTRPGGLYSLHSLRFSFFAPVGGQPDGSYGQLVLNAITADGSSVQRRADFAGQDADGHFMFSTWNLDGDFAGLQLRSMNISACLFDGLGGCFNMADWAPYAAQFAIDDLDVAVPLPGTAPLLLLGLAGLAATRRRRAPRA</sequence>
<evidence type="ECO:0000256" key="1">
    <source>
        <dbReference type="SAM" id="SignalP"/>
    </source>
</evidence>
<keyword evidence="3" id="KW-1185">Reference proteome</keyword>
<organism evidence="2 3">
    <name type="scientific">Massilia eburnea</name>
    <dbReference type="NCBI Taxonomy" id="1776165"/>
    <lineage>
        <taxon>Bacteria</taxon>
        <taxon>Pseudomonadati</taxon>
        <taxon>Pseudomonadota</taxon>
        <taxon>Betaproteobacteria</taxon>
        <taxon>Burkholderiales</taxon>
        <taxon>Oxalobacteraceae</taxon>
        <taxon>Telluria group</taxon>
        <taxon>Massilia</taxon>
    </lineage>
</organism>
<dbReference type="EMBL" id="WNKX01000005">
    <property type="protein sequence ID" value="MTW10723.1"/>
    <property type="molecule type" value="Genomic_DNA"/>
</dbReference>
<protein>
    <recommendedName>
        <fullName evidence="4">PEP-CTERM sorting domain-containing protein</fullName>
    </recommendedName>
</protein>
<proteinExistence type="predicted"/>
<evidence type="ECO:0000313" key="3">
    <source>
        <dbReference type="Proteomes" id="UP000472320"/>
    </source>
</evidence>
<feature type="chain" id="PRO_5026701447" description="PEP-CTERM sorting domain-containing protein" evidence="1">
    <location>
        <begin position="29"/>
        <end position="248"/>
    </location>
</feature>
<keyword evidence="1" id="KW-0732">Signal</keyword>
<gene>
    <name evidence="2" type="ORF">GM658_08910</name>
</gene>
<reference evidence="2 3" key="1">
    <citation type="submission" date="2019-11" db="EMBL/GenBank/DDBJ databases">
        <title>Type strains purchased from KCTC, JCM and DSMZ.</title>
        <authorList>
            <person name="Lu H."/>
        </authorList>
    </citation>
    <scope>NUCLEOTIDE SEQUENCE [LARGE SCALE GENOMIC DNA]</scope>
    <source>
        <strain evidence="2 3">JCM 31587</strain>
    </source>
</reference>
<feature type="signal peptide" evidence="1">
    <location>
        <begin position="1"/>
        <end position="28"/>
    </location>
</feature>
<evidence type="ECO:0008006" key="4">
    <source>
        <dbReference type="Google" id="ProtNLM"/>
    </source>
</evidence>
<dbReference type="Proteomes" id="UP000472320">
    <property type="component" value="Unassembled WGS sequence"/>
</dbReference>
<comment type="caution">
    <text evidence="2">The sequence shown here is derived from an EMBL/GenBank/DDBJ whole genome shotgun (WGS) entry which is preliminary data.</text>
</comment>
<dbReference type="NCBIfam" id="NF038120">
    <property type="entry name" value="PEP_CTERM_QFxxD"/>
    <property type="match status" value="1"/>
</dbReference>
<dbReference type="AlphaFoldDB" id="A0A6L6QGE0"/>
<dbReference type="OrthoDB" id="8707306at2"/>